<keyword evidence="1" id="KW-0175">Coiled coil</keyword>
<dbReference type="AlphaFoldDB" id="A0A1W0WIZ1"/>
<evidence type="ECO:0000313" key="3">
    <source>
        <dbReference type="Proteomes" id="UP000192578"/>
    </source>
</evidence>
<keyword evidence="3" id="KW-1185">Reference proteome</keyword>
<evidence type="ECO:0000313" key="2">
    <source>
        <dbReference type="EMBL" id="OQV15191.1"/>
    </source>
</evidence>
<reference evidence="3" key="1">
    <citation type="submission" date="2017-01" db="EMBL/GenBank/DDBJ databases">
        <title>Comparative genomics of anhydrobiosis in the tardigrade Hypsibius dujardini.</title>
        <authorList>
            <person name="Yoshida Y."/>
            <person name="Koutsovoulos G."/>
            <person name="Laetsch D."/>
            <person name="Stevens L."/>
            <person name="Kumar S."/>
            <person name="Horikawa D."/>
            <person name="Ishino K."/>
            <person name="Komine S."/>
            <person name="Tomita M."/>
            <person name="Blaxter M."/>
            <person name="Arakawa K."/>
        </authorList>
    </citation>
    <scope>NUCLEOTIDE SEQUENCE [LARGE SCALE GENOMIC DNA]</scope>
    <source>
        <strain evidence="3">Z151</strain>
    </source>
</reference>
<feature type="coiled-coil region" evidence="1">
    <location>
        <begin position="94"/>
        <end position="128"/>
    </location>
</feature>
<dbReference type="EMBL" id="MTYJ01000092">
    <property type="protein sequence ID" value="OQV15191.1"/>
    <property type="molecule type" value="Genomic_DNA"/>
</dbReference>
<organism evidence="2 3">
    <name type="scientific">Hypsibius exemplaris</name>
    <name type="common">Freshwater tardigrade</name>
    <dbReference type="NCBI Taxonomy" id="2072580"/>
    <lineage>
        <taxon>Eukaryota</taxon>
        <taxon>Metazoa</taxon>
        <taxon>Ecdysozoa</taxon>
        <taxon>Tardigrada</taxon>
        <taxon>Eutardigrada</taxon>
        <taxon>Parachela</taxon>
        <taxon>Hypsibioidea</taxon>
        <taxon>Hypsibiidae</taxon>
        <taxon>Hypsibius</taxon>
    </lineage>
</organism>
<gene>
    <name evidence="2" type="ORF">BV898_10575</name>
</gene>
<proteinExistence type="predicted"/>
<evidence type="ECO:0000256" key="1">
    <source>
        <dbReference type="SAM" id="Coils"/>
    </source>
</evidence>
<name>A0A1W0WIZ1_HYPEX</name>
<protein>
    <submittedName>
        <fullName evidence="2">Uncharacterized protein</fullName>
    </submittedName>
</protein>
<dbReference type="Proteomes" id="UP000192578">
    <property type="component" value="Unassembled WGS sequence"/>
</dbReference>
<feature type="coiled-coil region" evidence="1">
    <location>
        <begin position="234"/>
        <end position="289"/>
    </location>
</feature>
<accession>A0A1W0WIZ1</accession>
<sequence>MGDSSSLWHSEHAKLKRQMRGIRNLLESRQSAGQIDSQVSEEVLEGIQRLSDQLEEVKGVVVQNTLGGAGDGPQTKLPRGCRVTCIETEQEDPLRRCEGDLIQCRVENKELKEELRELRKKHRGVLDEDCGASSEENSGDCRLKNCFERLKLSEETNRKLCRKLKTLHNLLGSGSMASQLSSWQNAWTEASQTKSDERLRRCFEELNACQKENKKLCRVILQLRKDLAVESRRNVDLAKAKDEVVARNQELTEESDEMARRLVEADKNVGELEAEVRRIQIEFAQYKQVAELN</sequence>
<comment type="caution">
    <text evidence="2">The sequence shown here is derived from an EMBL/GenBank/DDBJ whole genome shotgun (WGS) entry which is preliminary data.</text>
</comment>